<evidence type="ECO:0000259" key="2">
    <source>
        <dbReference type="Pfam" id="PF13966"/>
    </source>
</evidence>
<comment type="caution">
    <text evidence="3">The sequence shown here is derived from an EMBL/GenBank/DDBJ whole genome shotgun (WGS) entry which is preliminary data.</text>
</comment>
<dbReference type="SUPFAM" id="SSF54928">
    <property type="entry name" value="RNA-binding domain, RBD"/>
    <property type="match status" value="1"/>
</dbReference>
<dbReference type="OrthoDB" id="1938625at2759"/>
<reference evidence="3" key="1">
    <citation type="submission" date="2019-07" db="EMBL/GenBank/DDBJ databases">
        <authorList>
            <person name="Dittberner H."/>
        </authorList>
    </citation>
    <scope>NUCLEOTIDE SEQUENCE [LARGE SCALE GENOMIC DNA]</scope>
</reference>
<dbReference type="Pfam" id="PF13966">
    <property type="entry name" value="zf-RVT"/>
    <property type="match status" value="1"/>
</dbReference>
<accession>A0A565BLZ8</accession>
<dbReference type="Gene3D" id="3.30.70.330">
    <property type="match status" value="1"/>
</dbReference>
<evidence type="ECO:0008006" key="5">
    <source>
        <dbReference type="Google" id="ProtNLM"/>
    </source>
</evidence>
<dbReference type="GO" id="GO:0003723">
    <property type="term" value="F:RNA binding"/>
    <property type="evidence" value="ECO:0007669"/>
    <property type="project" value="InterPro"/>
</dbReference>
<feature type="domain" description="Reverse transcriptase zinc-binding" evidence="2">
    <location>
        <begin position="177"/>
        <end position="226"/>
    </location>
</feature>
<dbReference type="InterPro" id="IPR012677">
    <property type="entry name" value="Nucleotide-bd_a/b_plait_sf"/>
</dbReference>
<dbReference type="InterPro" id="IPR035979">
    <property type="entry name" value="RBD_domain_sf"/>
</dbReference>
<protein>
    <recommendedName>
        <fullName evidence="5">Reverse transcriptase zinc-binding domain-containing protein</fullName>
    </recommendedName>
</protein>
<dbReference type="InterPro" id="IPR026960">
    <property type="entry name" value="RVT-Znf"/>
</dbReference>
<organism evidence="3 4">
    <name type="scientific">Arabis nemorensis</name>
    <dbReference type="NCBI Taxonomy" id="586526"/>
    <lineage>
        <taxon>Eukaryota</taxon>
        <taxon>Viridiplantae</taxon>
        <taxon>Streptophyta</taxon>
        <taxon>Embryophyta</taxon>
        <taxon>Tracheophyta</taxon>
        <taxon>Spermatophyta</taxon>
        <taxon>Magnoliopsida</taxon>
        <taxon>eudicotyledons</taxon>
        <taxon>Gunneridae</taxon>
        <taxon>Pentapetalae</taxon>
        <taxon>rosids</taxon>
        <taxon>malvids</taxon>
        <taxon>Brassicales</taxon>
        <taxon>Brassicaceae</taxon>
        <taxon>Arabideae</taxon>
        <taxon>Arabis</taxon>
    </lineage>
</organism>
<proteinExistence type="predicted"/>
<evidence type="ECO:0000259" key="1">
    <source>
        <dbReference type="Pfam" id="PF00076"/>
    </source>
</evidence>
<dbReference type="InterPro" id="IPR000504">
    <property type="entry name" value="RRM_dom"/>
</dbReference>
<keyword evidence="4" id="KW-1185">Reference proteome</keyword>
<dbReference type="Proteomes" id="UP000489600">
    <property type="component" value="Unassembled WGS sequence"/>
</dbReference>
<evidence type="ECO:0000313" key="3">
    <source>
        <dbReference type="EMBL" id="VVB02612.1"/>
    </source>
</evidence>
<name>A0A565BLZ8_9BRAS</name>
<dbReference type="CDD" id="cd00590">
    <property type="entry name" value="RRM_SF"/>
    <property type="match status" value="1"/>
</dbReference>
<sequence length="241" mass="27888">MLEKLFVFQLFVSVFGKHRCCGLVEFASSNEAKKALRKKNGKYLCDRKIFLEVAKMVPSKYFIDHKSTLVKVFGIHGEIPRVFHIPGTKTIFNKANVYDAANLTGWAVRGHQGRQHQSLLCRIRTEPLPRPKQGKDVVMWRHSDDDYKDHFSAKKKHGSKYDQRKQKSHGVKLFGSHMGFQAIKNRLATGDRMRKWGFQQDCVFCGEKDETRDHILFACPYTYTVWERLIGRLLGPNTTPD</sequence>
<gene>
    <name evidence="3" type="ORF">ANE_LOCUS13056</name>
</gene>
<feature type="domain" description="RRM" evidence="1">
    <location>
        <begin position="15"/>
        <end position="49"/>
    </location>
</feature>
<dbReference type="AlphaFoldDB" id="A0A565BLZ8"/>
<evidence type="ECO:0000313" key="4">
    <source>
        <dbReference type="Proteomes" id="UP000489600"/>
    </source>
</evidence>
<dbReference type="EMBL" id="CABITT030000004">
    <property type="protein sequence ID" value="VVB02612.1"/>
    <property type="molecule type" value="Genomic_DNA"/>
</dbReference>
<dbReference type="Pfam" id="PF00076">
    <property type="entry name" value="RRM_1"/>
    <property type="match status" value="1"/>
</dbReference>